<evidence type="ECO:0000256" key="2">
    <source>
        <dbReference type="ARBA" id="ARBA00022692"/>
    </source>
</evidence>
<feature type="region of interest" description="Disordered" evidence="5">
    <location>
        <begin position="251"/>
        <end position="275"/>
    </location>
</feature>
<dbReference type="Pfam" id="PF02535">
    <property type="entry name" value="Zip"/>
    <property type="match status" value="1"/>
</dbReference>
<evidence type="ECO:0000256" key="5">
    <source>
        <dbReference type="SAM" id="MobiDB-lite"/>
    </source>
</evidence>
<organism evidence="7">
    <name type="scientific">Percolomonas cosmopolitus</name>
    <dbReference type="NCBI Taxonomy" id="63605"/>
    <lineage>
        <taxon>Eukaryota</taxon>
        <taxon>Discoba</taxon>
        <taxon>Heterolobosea</taxon>
        <taxon>Tetramitia</taxon>
        <taxon>Eutetramitia</taxon>
        <taxon>Percolomonadidae</taxon>
        <taxon>Percolomonas</taxon>
    </lineage>
</organism>
<dbReference type="PANTHER" id="PTHR11040">
    <property type="entry name" value="ZINC/IRON TRANSPORTER"/>
    <property type="match status" value="1"/>
</dbReference>
<comment type="subcellular location">
    <subcellularLocation>
        <location evidence="1">Membrane</location>
        <topology evidence="1">Multi-pass membrane protein</topology>
    </subcellularLocation>
</comment>
<evidence type="ECO:0000256" key="6">
    <source>
        <dbReference type="SAM" id="Phobius"/>
    </source>
</evidence>
<evidence type="ECO:0000256" key="4">
    <source>
        <dbReference type="ARBA" id="ARBA00023136"/>
    </source>
</evidence>
<feature type="transmembrane region" description="Helical" evidence="6">
    <location>
        <begin position="286"/>
        <end position="306"/>
    </location>
</feature>
<reference evidence="7" key="1">
    <citation type="submission" date="2021-01" db="EMBL/GenBank/DDBJ databases">
        <authorList>
            <person name="Corre E."/>
            <person name="Pelletier E."/>
            <person name="Niang G."/>
            <person name="Scheremetjew M."/>
            <person name="Finn R."/>
            <person name="Kale V."/>
            <person name="Holt S."/>
            <person name="Cochrane G."/>
            <person name="Meng A."/>
            <person name="Brown T."/>
            <person name="Cohen L."/>
        </authorList>
    </citation>
    <scope>NUCLEOTIDE SEQUENCE</scope>
    <source>
        <strain evidence="7">WS</strain>
    </source>
</reference>
<keyword evidence="3 6" id="KW-1133">Transmembrane helix</keyword>
<feature type="transmembrane region" description="Helical" evidence="6">
    <location>
        <begin position="318"/>
        <end position="341"/>
    </location>
</feature>
<evidence type="ECO:0000313" key="7">
    <source>
        <dbReference type="EMBL" id="CAD9078367.1"/>
    </source>
</evidence>
<evidence type="ECO:0000256" key="1">
    <source>
        <dbReference type="ARBA" id="ARBA00004141"/>
    </source>
</evidence>
<feature type="transmembrane region" description="Helical" evidence="6">
    <location>
        <begin position="103"/>
        <end position="120"/>
    </location>
</feature>
<dbReference type="GO" id="GO:0005385">
    <property type="term" value="F:zinc ion transmembrane transporter activity"/>
    <property type="evidence" value="ECO:0007669"/>
    <property type="project" value="TreeGrafter"/>
</dbReference>
<feature type="transmembrane region" description="Helical" evidence="6">
    <location>
        <begin position="353"/>
        <end position="377"/>
    </location>
</feature>
<evidence type="ECO:0000256" key="3">
    <source>
        <dbReference type="ARBA" id="ARBA00022989"/>
    </source>
</evidence>
<proteinExistence type="predicted"/>
<dbReference type="GO" id="GO:0016020">
    <property type="term" value="C:membrane"/>
    <property type="evidence" value="ECO:0007669"/>
    <property type="project" value="UniProtKB-SubCell"/>
</dbReference>
<gene>
    <name evidence="7" type="ORF">PCOS0759_LOCUS1599</name>
</gene>
<dbReference type="InterPro" id="IPR003689">
    <property type="entry name" value="ZIP"/>
</dbReference>
<feature type="transmembrane region" description="Helical" evidence="6">
    <location>
        <begin position="432"/>
        <end position="451"/>
    </location>
</feature>
<feature type="transmembrane region" description="Helical" evidence="6">
    <location>
        <begin position="389"/>
        <end position="411"/>
    </location>
</feature>
<dbReference type="PANTHER" id="PTHR11040:SF44">
    <property type="entry name" value="PROTEIN ZNTC-RELATED"/>
    <property type="match status" value="1"/>
</dbReference>
<feature type="compositionally biased region" description="Basic and acidic residues" evidence="5">
    <location>
        <begin position="256"/>
        <end position="265"/>
    </location>
</feature>
<keyword evidence="4 6" id="KW-0472">Membrane</keyword>
<protein>
    <submittedName>
        <fullName evidence="7">Uncharacterized protein</fullName>
    </submittedName>
</protein>
<sequence length="452" mass="49413">MDENTTIKLVTLILLLISSFFATLIPSVLKKLSSFSCSKSNRPQDKGSWTLTAIVEWLLHVSQGFAAGVLLAGGVAHLLAEYTEQLSEALEKVEGLDDKWKDFPFGESVFICAMIFLYLLEQISHEVLARLLAKRAKNKSAAHHHSAQTRVRASSHINEHADAIVEDNFAENGALHSSPRNAKHRVKGTDVLSPAQPAATESQPLIKANKDHLAANTTYYALGSNSVNVTESDSEDAPTWIVHEKILDYNDDESDGEHVHHEHGGRGSSGHSHMPTDLSQLEHQTFVKTVVSCFVLWVSLVSHSFIEGLGLGLQQDAHHFMSLLVAILSHKLFAAYSLGVVLSSTLSHSRSIFTYGVLGFLIVTFSVVTPSGIAVGILLSDSNFSDELWFQISSSLLLCCAAGAFVYISLFELLMESNNNHGKYGNRLLTSVAFHATFLFGLFGMIVLALWA</sequence>
<dbReference type="EMBL" id="HBGD01001909">
    <property type="protein sequence ID" value="CAD9078367.1"/>
    <property type="molecule type" value="Transcribed_RNA"/>
</dbReference>
<name>A0A7S1PFQ3_9EUKA</name>
<keyword evidence="2 6" id="KW-0812">Transmembrane</keyword>
<dbReference type="AlphaFoldDB" id="A0A7S1PFQ3"/>
<feature type="transmembrane region" description="Helical" evidence="6">
    <location>
        <begin position="6"/>
        <end position="29"/>
    </location>
</feature>
<accession>A0A7S1PFQ3</accession>